<dbReference type="AlphaFoldDB" id="J9C6H7"/>
<gene>
    <name evidence="1" type="ORF">EVA_16449</name>
</gene>
<evidence type="ECO:0000313" key="1">
    <source>
        <dbReference type="EMBL" id="EJW95445.1"/>
    </source>
</evidence>
<proteinExistence type="predicted"/>
<protein>
    <submittedName>
        <fullName evidence="1">Uncharacterized protein</fullName>
    </submittedName>
</protein>
<comment type="caution">
    <text evidence="1">The sequence shown here is derived from an EMBL/GenBank/DDBJ whole genome shotgun (WGS) entry which is preliminary data.</text>
</comment>
<name>J9C6H7_9ZZZZ</name>
<organism evidence="1">
    <name type="scientific">gut metagenome</name>
    <dbReference type="NCBI Taxonomy" id="749906"/>
    <lineage>
        <taxon>unclassified sequences</taxon>
        <taxon>metagenomes</taxon>
        <taxon>organismal metagenomes</taxon>
    </lineage>
</organism>
<dbReference type="EMBL" id="AMCI01005805">
    <property type="protein sequence ID" value="EJW95445.1"/>
    <property type="molecule type" value="Genomic_DNA"/>
</dbReference>
<sequence>MQTLEHLSAPSISLDTHFHKISKKVQKQEGITSHFFLHLERIEKN</sequence>
<accession>J9C6H7</accession>
<reference evidence="1" key="1">
    <citation type="journal article" date="2012" name="PLoS ONE">
        <title>Gene sets for utilization of primary and secondary nutrition supplies in the distal gut of endangered iberian lynx.</title>
        <authorList>
            <person name="Alcaide M."/>
            <person name="Messina E."/>
            <person name="Richter M."/>
            <person name="Bargiela R."/>
            <person name="Peplies J."/>
            <person name="Huws S.A."/>
            <person name="Newbold C.J."/>
            <person name="Golyshin P.N."/>
            <person name="Simon M.A."/>
            <person name="Lopez G."/>
            <person name="Yakimov M.M."/>
            <person name="Ferrer M."/>
        </authorList>
    </citation>
    <scope>NUCLEOTIDE SEQUENCE</scope>
</reference>